<dbReference type="PANTHER" id="PTHR13622:SF8">
    <property type="entry name" value="THIAMIN PYROPHOSPHOKINASE 1"/>
    <property type="match status" value="1"/>
</dbReference>
<dbReference type="InterPro" id="IPR031804">
    <property type="entry name" value="DUF4743"/>
</dbReference>
<feature type="domain" description="Nudix hydrolase" evidence="2">
    <location>
        <begin position="272"/>
        <end position="432"/>
    </location>
</feature>
<dbReference type="PROSITE" id="PS51462">
    <property type="entry name" value="NUDIX"/>
    <property type="match status" value="1"/>
</dbReference>
<proteinExistence type="predicted"/>
<evidence type="ECO:0000259" key="2">
    <source>
        <dbReference type="PROSITE" id="PS51462"/>
    </source>
</evidence>
<dbReference type="AlphaFoldDB" id="A0A7S2H792"/>
<evidence type="ECO:0000256" key="1">
    <source>
        <dbReference type="SAM" id="SignalP"/>
    </source>
</evidence>
<sequence length="464" mass="51839">MALLFSFPVFLSTIMAGWQPSSSIGSIIRTFLSKYSLIRPNRIYPLLLIMLPFPAVNAHVRVGVTCGFLSSLNHHSRSISTPAFVPNNQNKVSRFNQQQQQRQPGGFRMVTTTKQRAASTKAEISSKIKEDQHSLVSDMLYRIRECNTPIPRDVIEFCVDGKTLGKVTPNLAKLLCSYSDKETESPVFQLTTKEGDKSVSTSPSRRILTLGEEAGTTCISRTNAIMSVMEQLRDDGFISGWRDELYPIAEGFYDEPLLLIERAAVPFVGGLEYGVHINGIVVVPSNKDGDDITTKMWMARRSKTKSKYPGMLDHIVAGGQPANMGLMENVIKECMEEAGIPDELVRKGIQPAGAISYETYVVPRNNRQGEKDDQIGVVSRAVMFCYDLTLPDGFVPKVVDGEVDHFFLWTMDEVMECMGKAYNDPMKPNCYVVVIDYLMRKGYVSPETPGYLDVLRELRSGYCC</sequence>
<dbReference type="InterPro" id="IPR000086">
    <property type="entry name" value="NUDIX_hydrolase_dom"/>
</dbReference>
<organism evidence="3">
    <name type="scientific">Helicotheca tamesis</name>
    <dbReference type="NCBI Taxonomy" id="374047"/>
    <lineage>
        <taxon>Eukaryota</taxon>
        <taxon>Sar</taxon>
        <taxon>Stramenopiles</taxon>
        <taxon>Ochrophyta</taxon>
        <taxon>Bacillariophyta</taxon>
        <taxon>Mediophyceae</taxon>
        <taxon>Lithodesmiophycidae</taxon>
        <taxon>Lithodesmiales</taxon>
        <taxon>Lithodesmiaceae</taxon>
        <taxon>Helicotheca</taxon>
    </lineage>
</organism>
<reference evidence="3" key="1">
    <citation type="submission" date="2021-01" db="EMBL/GenBank/DDBJ databases">
        <authorList>
            <person name="Corre E."/>
            <person name="Pelletier E."/>
            <person name="Niang G."/>
            <person name="Scheremetjew M."/>
            <person name="Finn R."/>
            <person name="Kale V."/>
            <person name="Holt S."/>
            <person name="Cochrane G."/>
            <person name="Meng A."/>
            <person name="Brown T."/>
            <person name="Cohen L."/>
        </authorList>
    </citation>
    <scope>NUCLEOTIDE SEQUENCE</scope>
    <source>
        <strain evidence="3">CCMP826</strain>
    </source>
</reference>
<dbReference type="InterPro" id="IPR015797">
    <property type="entry name" value="NUDIX_hydrolase-like_dom_sf"/>
</dbReference>
<feature type="chain" id="PRO_5031393231" description="Nudix hydrolase domain-containing protein" evidence="1">
    <location>
        <begin position="17"/>
        <end position="464"/>
    </location>
</feature>
<dbReference type="CDD" id="cd03676">
    <property type="entry name" value="NUDIX_Tnr3_like"/>
    <property type="match status" value="1"/>
</dbReference>
<dbReference type="Pfam" id="PF15916">
    <property type="entry name" value="DUF4743"/>
    <property type="match status" value="1"/>
</dbReference>
<gene>
    <name evidence="3" type="ORF">HTAM1171_LOCUS3941</name>
</gene>
<feature type="signal peptide" evidence="1">
    <location>
        <begin position="1"/>
        <end position="16"/>
    </location>
</feature>
<accession>A0A7S2H792</accession>
<keyword evidence="1" id="KW-0732">Signal</keyword>
<name>A0A7S2H792_9STRA</name>
<evidence type="ECO:0000313" key="3">
    <source>
        <dbReference type="EMBL" id="CAD9482477.1"/>
    </source>
</evidence>
<dbReference type="Gene3D" id="3.90.79.10">
    <property type="entry name" value="Nucleoside Triphosphate Pyrophosphohydrolase"/>
    <property type="match status" value="1"/>
</dbReference>
<dbReference type="FunFam" id="3.90.79.10:FF:000019">
    <property type="entry name" value="Thiamin pyrophosphokinase, putative"/>
    <property type="match status" value="1"/>
</dbReference>
<dbReference type="SUPFAM" id="SSF55811">
    <property type="entry name" value="Nudix"/>
    <property type="match status" value="1"/>
</dbReference>
<dbReference type="PANTHER" id="PTHR13622">
    <property type="entry name" value="THIAMIN PYROPHOSPHOKINASE"/>
    <property type="match status" value="1"/>
</dbReference>
<dbReference type="EMBL" id="HBGV01006459">
    <property type="protein sequence ID" value="CAD9482477.1"/>
    <property type="molecule type" value="Transcribed_RNA"/>
</dbReference>
<dbReference type="GO" id="GO:0044715">
    <property type="term" value="F:8-oxo-dGDP phosphatase activity"/>
    <property type="evidence" value="ECO:0007669"/>
    <property type="project" value="TreeGrafter"/>
</dbReference>
<protein>
    <recommendedName>
        <fullName evidence="2">Nudix hydrolase domain-containing protein</fullName>
    </recommendedName>
</protein>